<keyword evidence="3" id="KW-0012">Acyltransferase</keyword>
<name>A0ABP0UCV3_9BRYO</name>
<protein>
    <recommendedName>
        <fullName evidence="9">Chalcone synthase</fullName>
    </recommendedName>
</protein>
<proteinExistence type="inferred from homology"/>
<dbReference type="Proteomes" id="UP001497512">
    <property type="component" value="Chromosome 3"/>
</dbReference>
<dbReference type="EMBL" id="OZ019895">
    <property type="protein sequence ID" value="CAK9218669.1"/>
    <property type="molecule type" value="Genomic_DNA"/>
</dbReference>
<feature type="domain" description="Chalcone/stilbene synthase N-terminal" evidence="5">
    <location>
        <begin position="22"/>
        <end position="239"/>
    </location>
</feature>
<dbReference type="PANTHER" id="PTHR11877">
    <property type="entry name" value="HYDROXYMETHYLGLUTARYL-COA SYNTHASE"/>
    <property type="match status" value="1"/>
</dbReference>
<dbReference type="InterPro" id="IPR011141">
    <property type="entry name" value="Polyketide_synthase_type-III"/>
</dbReference>
<evidence type="ECO:0000259" key="6">
    <source>
        <dbReference type="Pfam" id="PF02797"/>
    </source>
</evidence>
<evidence type="ECO:0000313" key="7">
    <source>
        <dbReference type="EMBL" id="CAK9218669.1"/>
    </source>
</evidence>
<evidence type="ECO:0000256" key="4">
    <source>
        <dbReference type="SAM" id="MobiDB-lite"/>
    </source>
</evidence>
<dbReference type="PIRSF" id="PIRSF000451">
    <property type="entry name" value="PKS_III"/>
    <property type="match status" value="1"/>
</dbReference>
<evidence type="ECO:0000256" key="3">
    <source>
        <dbReference type="RuleBase" id="RU003633"/>
    </source>
</evidence>
<accession>A0ABP0UCV3</accession>
<reference evidence="7" key="1">
    <citation type="submission" date="2024-02" db="EMBL/GenBank/DDBJ databases">
        <authorList>
            <consortium name="ELIXIR-Norway"/>
            <consortium name="Elixir Norway"/>
        </authorList>
    </citation>
    <scope>NUCLEOTIDE SEQUENCE</scope>
</reference>
<evidence type="ECO:0000259" key="5">
    <source>
        <dbReference type="Pfam" id="PF00195"/>
    </source>
</evidence>
<dbReference type="Gene3D" id="3.40.47.10">
    <property type="match status" value="2"/>
</dbReference>
<dbReference type="PANTHER" id="PTHR11877:SF46">
    <property type="entry name" value="TYPE III POLYKETIDE SYNTHASE A"/>
    <property type="match status" value="1"/>
</dbReference>
<comment type="similarity">
    <text evidence="1 3">Belongs to the thiolase-like superfamily. Chalcone/stilbene synthases family.</text>
</comment>
<evidence type="ECO:0000256" key="1">
    <source>
        <dbReference type="ARBA" id="ARBA00005531"/>
    </source>
</evidence>
<dbReference type="SUPFAM" id="SSF53901">
    <property type="entry name" value="Thiolase-like"/>
    <property type="match status" value="2"/>
</dbReference>
<evidence type="ECO:0000313" key="8">
    <source>
        <dbReference type="Proteomes" id="UP001497512"/>
    </source>
</evidence>
<feature type="region of interest" description="Disordered" evidence="4">
    <location>
        <begin position="1"/>
        <end position="23"/>
    </location>
</feature>
<evidence type="ECO:0008006" key="9">
    <source>
        <dbReference type="Google" id="ProtNLM"/>
    </source>
</evidence>
<feature type="domain" description="Chalcone/stilbene synthase C-terminal" evidence="6">
    <location>
        <begin position="249"/>
        <end position="419"/>
    </location>
</feature>
<keyword evidence="8" id="KW-1185">Reference proteome</keyword>
<sequence>MQQTSAFAAPYGTSRRPAVTGRHARPGKVTVLAIGRAVPEMMIKNEGLADNFLRDANVDDPIMLAKLRRLCETTTVKTRYVVINEQMLRENPNFLIEGAPSLGARLRISGDAVTKLGVEAAVDAIREWGRPISDITHLVYVSSSEVRLPGGDLHLARHLGLRPDVNRVMLYMLGCYGGASGIRVAKDLAENNPGSRVLLVTSETTLIGYRKPNRDRPYDLVGAALFGDGAAAMILGTDPLPVLETASFELDWAGQWYLPGTETTIEGTLTEEGLIFKLGRELPKLIEANVRAFCDPVIKRVAAGTAGNLQYNDMFWAVHPGGPAILNAVEKQLGLEHHKLESSRQILADYGNISSSTCIYVLDHMRRHSLKLKEKLAAGSNAAQPGSGGGAAAEIEPEWGFILAFGPGITIEGALARSLS</sequence>
<dbReference type="CDD" id="cd00831">
    <property type="entry name" value="CHS_like"/>
    <property type="match status" value="1"/>
</dbReference>
<dbReference type="InterPro" id="IPR012328">
    <property type="entry name" value="Chalcone/stilbene_synt_C"/>
</dbReference>
<gene>
    <name evidence="7" type="ORF">CSSPTR1EN2_LOCUS14100</name>
</gene>
<evidence type="ECO:0000256" key="2">
    <source>
        <dbReference type="ARBA" id="ARBA00022679"/>
    </source>
</evidence>
<keyword evidence="2 3" id="KW-0808">Transferase</keyword>
<dbReference type="InterPro" id="IPR016039">
    <property type="entry name" value="Thiolase-like"/>
</dbReference>
<organism evidence="7 8">
    <name type="scientific">Sphagnum troendelagicum</name>
    <dbReference type="NCBI Taxonomy" id="128251"/>
    <lineage>
        <taxon>Eukaryota</taxon>
        <taxon>Viridiplantae</taxon>
        <taxon>Streptophyta</taxon>
        <taxon>Embryophyta</taxon>
        <taxon>Bryophyta</taxon>
        <taxon>Sphagnophytina</taxon>
        <taxon>Sphagnopsida</taxon>
        <taxon>Sphagnales</taxon>
        <taxon>Sphagnaceae</taxon>
        <taxon>Sphagnum</taxon>
    </lineage>
</organism>
<dbReference type="InterPro" id="IPR001099">
    <property type="entry name" value="Chalcone/stilbene_synt_N"/>
</dbReference>
<dbReference type="Pfam" id="PF02797">
    <property type="entry name" value="Chal_sti_synt_C"/>
    <property type="match status" value="1"/>
</dbReference>
<dbReference type="Pfam" id="PF00195">
    <property type="entry name" value="Chal_sti_synt_N"/>
    <property type="match status" value="1"/>
</dbReference>